<keyword evidence="1" id="KW-1133">Transmembrane helix</keyword>
<name>A0A5C6BJ21_9PLAN</name>
<gene>
    <name evidence="2" type="ORF">CA54_01530</name>
</gene>
<feature type="transmembrane region" description="Helical" evidence="1">
    <location>
        <begin position="15"/>
        <end position="36"/>
    </location>
</feature>
<protein>
    <submittedName>
        <fullName evidence="2">Uncharacterized protein</fullName>
    </submittedName>
</protein>
<dbReference type="Proteomes" id="UP000320735">
    <property type="component" value="Unassembled WGS sequence"/>
</dbReference>
<keyword evidence="1" id="KW-0472">Membrane</keyword>
<comment type="caution">
    <text evidence="2">The sequence shown here is derived from an EMBL/GenBank/DDBJ whole genome shotgun (WGS) entry which is preliminary data.</text>
</comment>
<dbReference type="EMBL" id="SJPP01000001">
    <property type="protein sequence ID" value="TWU11346.1"/>
    <property type="molecule type" value="Genomic_DNA"/>
</dbReference>
<evidence type="ECO:0000313" key="2">
    <source>
        <dbReference type="EMBL" id="TWU11346.1"/>
    </source>
</evidence>
<keyword evidence="1" id="KW-0812">Transmembrane</keyword>
<sequence>MTETSTVTKKPDDTLATAVSLGAAVAFFVFVTGLPISD</sequence>
<evidence type="ECO:0000256" key="1">
    <source>
        <dbReference type="SAM" id="Phobius"/>
    </source>
</evidence>
<accession>A0A5C6BJ21</accession>
<keyword evidence="3" id="KW-1185">Reference proteome</keyword>
<organism evidence="2 3">
    <name type="scientific">Symmachiella macrocystis</name>
    <dbReference type="NCBI Taxonomy" id="2527985"/>
    <lineage>
        <taxon>Bacteria</taxon>
        <taxon>Pseudomonadati</taxon>
        <taxon>Planctomycetota</taxon>
        <taxon>Planctomycetia</taxon>
        <taxon>Planctomycetales</taxon>
        <taxon>Planctomycetaceae</taxon>
        <taxon>Symmachiella</taxon>
    </lineage>
</organism>
<evidence type="ECO:0000313" key="3">
    <source>
        <dbReference type="Proteomes" id="UP000320735"/>
    </source>
</evidence>
<dbReference type="AlphaFoldDB" id="A0A5C6BJ21"/>
<reference evidence="2 3" key="1">
    <citation type="submission" date="2019-02" db="EMBL/GenBank/DDBJ databases">
        <title>Deep-cultivation of Planctomycetes and their phenomic and genomic characterization uncovers novel biology.</title>
        <authorList>
            <person name="Wiegand S."/>
            <person name="Jogler M."/>
            <person name="Boedeker C."/>
            <person name="Pinto D."/>
            <person name="Vollmers J."/>
            <person name="Rivas-Marin E."/>
            <person name="Kohn T."/>
            <person name="Peeters S.H."/>
            <person name="Heuer A."/>
            <person name="Rast P."/>
            <person name="Oberbeckmann S."/>
            <person name="Bunk B."/>
            <person name="Jeske O."/>
            <person name="Meyerdierks A."/>
            <person name="Storesund J.E."/>
            <person name="Kallscheuer N."/>
            <person name="Luecker S."/>
            <person name="Lage O.M."/>
            <person name="Pohl T."/>
            <person name="Merkel B.J."/>
            <person name="Hornburger P."/>
            <person name="Mueller R.-W."/>
            <person name="Bruemmer F."/>
            <person name="Labrenz M."/>
            <person name="Spormann A.M."/>
            <person name="Op Den Camp H."/>
            <person name="Overmann J."/>
            <person name="Amann R."/>
            <person name="Jetten M.S.M."/>
            <person name="Mascher T."/>
            <person name="Medema M.H."/>
            <person name="Devos D.P."/>
            <person name="Kaster A.-K."/>
            <person name="Ovreas L."/>
            <person name="Rohde M."/>
            <person name="Galperin M.Y."/>
            <person name="Jogler C."/>
        </authorList>
    </citation>
    <scope>NUCLEOTIDE SEQUENCE [LARGE SCALE GENOMIC DNA]</scope>
    <source>
        <strain evidence="2 3">CA54</strain>
    </source>
</reference>
<proteinExistence type="predicted"/>